<dbReference type="Pfam" id="PF00589">
    <property type="entry name" value="Phage_integrase"/>
    <property type="match status" value="1"/>
</dbReference>
<comment type="caution">
    <text evidence="5">The sequence shown here is derived from an EMBL/GenBank/DDBJ whole genome shotgun (WGS) entry which is preliminary data.</text>
</comment>
<dbReference type="AlphaFoldDB" id="A0ABD1FC72"/>
<evidence type="ECO:0000313" key="6">
    <source>
        <dbReference type="Proteomes" id="UP001566132"/>
    </source>
</evidence>
<dbReference type="CDD" id="cd00397">
    <property type="entry name" value="DNA_BRE_C"/>
    <property type="match status" value="1"/>
</dbReference>
<keyword evidence="6" id="KW-1185">Reference proteome</keyword>
<dbReference type="InterPro" id="IPR011010">
    <property type="entry name" value="DNA_brk_join_enz"/>
</dbReference>
<feature type="domain" description="Tyr recombinase" evidence="4">
    <location>
        <begin position="113"/>
        <end position="303"/>
    </location>
</feature>
<reference evidence="5 6" key="1">
    <citation type="submission" date="2024-05" db="EMBL/GenBank/DDBJ databases">
        <title>Genetic variation in Jamaican populations of the coffee berry borer (Hypothenemus hampei).</title>
        <authorList>
            <person name="Errbii M."/>
            <person name="Myrie A."/>
        </authorList>
    </citation>
    <scope>NUCLEOTIDE SEQUENCE [LARGE SCALE GENOMIC DNA]</scope>
    <source>
        <strain evidence="5">JA-Hopewell-2020-01-JO</strain>
        <tissue evidence="5">Whole body</tissue>
    </source>
</reference>
<evidence type="ECO:0000313" key="5">
    <source>
        <dbReference type="EMBL" id="KAL1516605.1"/>
    </source>
</evidence>
<sequence length="385" mass="44253">MEWQEEFECEEFLEIPQKTEKETLPAKSKKRYEFAYGRFKEWIKSHGINVISENVLLKYFYELSTTHKYSPPTLWNLYSMLNTTIKIFDNVDIEKYGKLLAFLKRKNVGYKAKQSKVFKATEIKRFLMEAPDNRYLLTKVAMIFGVAGGCRKGELPNVTINDIQELDGVLVVEMPETKTNIPRSFTIDEPFVTYVKMYLALRPPNVPTDRFFLNYQKGRCTVQVVGINKFGGMPKEVATFLGLKEPHLYTGHAFRRTSATLLANAGPSIISMQKPERWKSTQDEEGCIENLPHSENRTETTIQNESNCAEKNDRIDNPTPTQQKTSDQKTETATSMQDNTNDDLQSASEFTITRHNSQTCTINNKSGSLTINIQNSKVHIYNYKQ</sequence>
<keyword evidence="2" id="KW-0233">DNA recombination</keyword>
<organism evidence="5 6">
    <name type="scientific">Hypothenemus hampei</name>
    <name type="common">Coffee berry borer</name>
    <dbReference type="NCBI Taxonomy" id="57062"/>
    <lineage>
        <taxon>Eukaryota</taxon>
        <taxon>Metazoa</taxon>
        <taxon>Ecdysozoa</taxon>
        <taxon>Arthropoda</taxon>
        <taxon>Hexapoda</taxon>
        <taxon>Insecta</taxon>
        <taxon>Pterygota</taxon>
        <taxon>Neoptera</taxon>
        <taxon>Endopterygota</taxon>
        <taxon>Coleoptera</taxon>
        <taxon>Polyphaga</taxon>
        <taxon>Cucujiformia</taxon>
        <taxon>Curculionidae</taxon>
        <taxon>Scolytinae</taxon>
        <taxon>Hypothenemus</taxon>
    </lineage>
</organism>
<evidence type="ECO:0000259" key="4">
    <source>
        <dbReference type="PROSITE" id="PS51898"/>
    </source>
</evidence>
<name>A0ABD1FC72_HYPHA</name>
<dbReference type="InterPro" id="IPR050090">
    <property type="entry name" value="Tyrosine_recombinase_XerCD"/>
</dbReference>
<accession>A0ABD1FC72</accession>
<dbReference type="GO" id="GO:0006310">
    <property type="term" value="P:DNA recombination"/>
    <property type="evidence" value="ECO:0007669"/>
    <property type="project" value="UniProtKB-KW"/>
</dbReference>
<dbReference type="PROSITE" id="PS51898">
    <property type="entry name" value="TYR_RECOMBINASE"/>
    <property type="match status" value="1"/>
</dbReference>
<gene>
    <name evidence="5" type="ORF">ABEB36_000498</name>
</gene>
<dbReference type="GO" id="GO:0003677">
    <property type="term" value="F:DNA binding"/>
    <property type="evidence" value="ECO:0007669"/>
    <property type="project" value="UniProtKB-KW"/>
</dbReference>
<dbReference type="EMBL" id="JBDJPC010000001">
    <property type="protein sequence ID" value="KAL1516605.1"/>
    <property type="molecule type" value="Genomic_DNA"/>
</dbReference>
<dbReference type="Proteomes" id="UP001566132">
    <property type="component" value="Unassembled WGS sequence"/>
</dbReference>
<dbReference type="PANTHER" id="PTHR30349">
    <property type="entry name" value="PHAGE INTEGRASE-RELATED"/>
    <property type="match status" value="1"/>
</dbReference>
<dbReference type="Gene3D" id="1.10.443.10">
    <property type="entry name" value="Intergrase catalytic core"/>
    <property type="match status" value="1"/>
</dbReference>
<feature type="compositionally biased region" description="Polar residues" evidence="3">
    <location>
        <begin position="318"/>
        <end position="342"/>
    </location>
</feature>
<dbReference type="InterPro" id="IPR013762">
    <property type="entry name" value="Integrase-like_cat_sf"/>
</dbReference>
<protein>
    <recommendedName>
        <fullName evidence="4">Tyr recombinase domain-containing protein</fullName>
    </recommendedName>
</protein>
<dbReference type="InterPro" id="IPR002104">
    <property type="entry name" value="Integrase_catalytic"/>
</dbReference>
<evidence type="ECO:0000256" key="2">
    <source>
        <dbReference type="ARBA" id="ARBA00023172"/>
    </source>
</evidence>
<dbReference type="PANTHER" id="PTHR30349:SF41">
    <property type="entry name" value="INTEGRASE_RECOMBINASE PROTEIN MJ0367-RELATED"/>
    <property type="match status" value="1"/>
</dbReference>
<dbReference type="SUPFAM" id="SSF56349">
    <property type="entry name" value="DNA breaking-rejoining enzymes"/>
    <property type="match status" value="1"/>
</dbReference>
<proteinExistence type="predicted"/>
<evidence type="ECO:0000256" key="3">
    <source>
        <dbReference type="SAM" id="MobiDB-lite"/>
    </source>
</evidence>
<evidence type="ECO:0000256" key="1">
    <source>
        <dbReference type="ARBA" id="ARBA00023125"/>
    </source>
</evidence>
<keyword evidence="1" id="KW-0238">DNA-binding</keyword>
<feature type="region of interest" description="Disordered" evidence="3">
    <location>
        <begin position="289"/>
        <end position="342"/>
    </location>
</feature>